<reference evidence="1" key="2">
    <citation type="submission" date="2020-09" db="EMBL/GenBank/DDBJ databases">
        <authorList>
            <person name="Sun Q."/>
            <person name="Ohkuma M."/>
        </authorList>
    </citation>
    <scope>NUCLEOTIDE SEQUENCE</scope>
    <source>
        <strain evidence="1">JCM 19018</strain>
    </source>
</reference>
<evidence type="ECO:0000313" key="1">
    <source>
        <dbReference type="EMBL" id="GGK79142.1"/>
    </source>
</evidence>
<proteinExistence type="predicted"/>
<organism evidence="1 2">
    <name type="scientific">Haloarcula sebkhae</name>
    <dbReference type="NCBI Taxonomy" id="932660"/>
    <lineage>
        <taxon>Archaea</taxon>
        <taxon>Methanobacteriati</taxon>
        <taxon>Methanobacteriota</taxon>
        <taxon>Stenosarchaea group</taxon>
        <taxon>Halobacteria</taxon>
        <taxon>Halobacteriales</taxon>
        <taxon>Haloarculaceae</taxon>
        <taxon>Haloarcula</taxon>
    </lineage>
</organism>
<sequence>MLTMQYSDEELLEEIRKLTSELGHPPSLAEFREQGRYSASTYYSRFGSWNKAVKEAGYNPNEPDSKISEEELVKELQRLSDELDKKPTASDMNEQGKYWRSAYRNEFGSWNNALEAVGFESENVGATITDKELIQEISRLAKRLDKIPGFNDMEDLGEYDPTTYSHRFGSWNEALNVAGFEPDTQGSKISERALLDEITRLRDEIGEPPSARQMDEVGKYASATYQRRFESWSNAIEIALDGQSFCTES</sequence>
<accession>A0A830F299</accession>
<dbReference type="Pfam" id="PF18780">
    <property type="entry name" value="HNH_repeat"/>
    <property type="match status" value="4"/>
</dbReference>
<protein>
    <submittedName>
        <fullName evidence="1">Uncharacterized protein</fullName>
    </submittedName>
</protein>
<dbReference type="EMBL" id="BMPD01000007">
    <property type="protein sequence ID" value="GGK79142.1"/>
    <property type="molecule type" value="Genomic_DNA"/>
</dbReference>
<name>A0A830F299_9EURY</name>
<reference evidence="1" key="1">
    <citation type="journal article" date="2014" name="Int. J. Syst. Evol. Microbiol.">
        <title>Complete genome sequence of Corynebacterium casei LMG S-19264T (=DSM 44701T), isolated from a smear-ripened cheese.</title>
        <authorList>
            <consortium name="US DOE Joint Genome Institute (JGI-PGF)"/>
            <person name="Walter F."/>
            <person name="Albersmeier A."/>
            <person name="Kalinowski J."/>
            <person name="Ruckert C."/>
        </authorList>
    </citation>
    <scope>NUCLEOTIDE SEQUENCE</scope>
    <source>
        <strain evidence="1">JCM 19018</strain>
    </source>
</reference>
<dbReference type="Proteomes" id="UP000614221">
    <property type="component" value="Unassembled WGS sequence"/>
</dbReference>
<evidence type="ECO:0000313" key="2">
    <source>
        <dbReference type="Proteomes" id="UP000614221"/>
    </source>
</evidence>
<gene>
    <name evidence="1" type="ORF">GCM10009067_34290</name>
</gene>
<dbReference type="AlphaFoldDB" id="A0A830F299"/>
<comment type="caution">
    <text evidence="1">The sequence shown here is derived from an EMBL/GenBank/DDBJ whole genome shotgun (WGS) entry which is preliminary data.</text>
</comment>
<dbReference type="InterPro" id="IPR041025">
    <property type="entry name" value="HNH_repeat"/>
</dbReference>